<dbReference type="InterPro" id="IPR047718">
    <property type="entry name" value="RsbA-like_anti_sig"/>
</dbReference>
<gene>
    <name evidence="4" type="ORF">ACFP3R_18370</name>
</gene>
<feature type="domain" description="MEDS" evidence="3">
    <location>
        <begin position="14"/>
        <end position="157"/>
    </location>
</feature>
<evidence type="ECO:0000256" key="1">
    <source>
        <dbReference type="ARBA" id="ARBA00022527"/>
    </source>
</evidence>
<dbReference type="InterPro" id="IPR025847">
    <property type="entry name" value="MEDS_domain"/>
</dbReference>
<dbReference type="RefSeq" id="WP_380637447.1">
    <property type="nucleotide sequence ID" value="NZ_JBHSQO010000017.1"/>
</dbReference>
<dbReference type="EMBL" id="JBHSQO010000017">
    <property type="protein sequence ID" value="MFC6091245.1"/>
    <property type="molecule type" value="Genomic_DNA"/>
</dbReference>
<dbReference type="NCBIfam" id="NF041045">
    <property type="entry name" value="RsbA_anti_sig"/>
    <property type="match status" value="1"/>
</dbReference>
<keyword evidence="1" id="KW-0418">Kinase</keyword>
<evidence type="ECO:0000313" key="5">
    <source>
        <dbReference type="Proteomes" id="UP001596220"/>
    </source>
</evidence>
<evidence type="ECO:0000259" key="2">
    <source>
        <dbReference type="Pfam" id="PF13581"/>
    </source>
</evidence>
<keyword evidence="5" id="KW-1185">Reference proteome</keyword>
<protein>
    <submittedName>
        <fullName evidence="4">Anti-sigma factor RsbA family regulatory protein</fullName>
    </submittedName>
</protein>
<dbReference type="PANTHER" id="PTHR35526:SF3">
    <property type="entry name" value="ANTI-SIGMA-F FACTOR RSBW"/>
    <property type="match status" value="1"/>
</dbReference>
<dbReference type="Pfam" id="PF14417">
    <property type="entry name" value="MEDS"/>
    <property type="match status" value="1"/>
</dbReference>
<comment type="caution">
    <text evidence="4">The sequence shown here is derived from an EMBL/GenBank/DDBJ whole genome shotgun (WGS) entry which is preliminary data.</text>
</comment>
<accession>A0ABW1P791</accession>
<sequence length="314" mass="33330">MTTATAPPPGDLVHPAVFYASEEEYLDLLVPFVLDGLELGHPVAASVPGARLRLLRDALGAAAAAVLLLDMEVEGRNPGRIIPGVLRRFADDHPERHVRIIGEPIWAGRTDVEYPACAQHEALINRAFAGRDVTIACPYDTAALDEHVLADALATHPEVWETTRRYGSGDYAPDAVVGRHNRPVDAGPDAAELPVTGTTGTGAARRFAVAEAERLGLPAGRAADLALVATELVTNSLRHTGAGCRLSLWRDGDHLVCAVGDGGRLTDPLAGRRPADRDREGGRGLLVVNHLADLVRTHTTPHGTTVCAFLSLNP</sequence>
<feature type="domain" description="Histidine kinase/HSP90-like ATPase" evidence="2">
    <location>
        <begin position="202"/>
        <end position="307"/>
    </location>
</feature>
<dbReference type="InterPro" id="IPR003594">
    <property type="entry name" value="HATPase_dom"/>
</dbReference>
<dbReference type="Pfam" id="PF13581">
    <property type="entry name" value="HATPase_c_2"/>
    <property type="match status" value="1"/>
</dbReference>
<keyword evidence="1" id="KW-0808">Transferase</keyword>
<dbReference type="PANTHER" id="PTHR35526">
    <property type="entry name" value="ANTI-SIGMA-F FACTOR RSBW-RELATED"/>
    <property type="match status" value="1"/>
</dbReference>
<dbReference type="InterPro" id="IPR036890">
    <property type="entry name" value="HATPase_C_sf"/>
</dbReference>
<proteinExistence type="predicted"/>
<organism evidence="4 5">
    <name type="scientific">Saccharothrix lopnurensis</name>
    <dbReference type="NCBI Taxonomy" id="1670621"/>
    <lineage>
        <taxon>Bacteria</taxon>
        <taxon>Bacillati</taxon>
        <taxon>Actinomycetota</taxon>
        <taxon>Actinomycetes</taxon>
        <taxon>Pseudonocardiales</taxon>
        <taxon>Pseudonocardiaceae</taxon>
        <taxon>Saccharothrix</taxon>
    </lineage>
</organism>
<dbReference type="Gene3D" id="3.30.565.10">
    <property type="entry name" value="Histidine kinase-like ATPase, C-terminal domain"/>
    <property type="match status" value="1"/>
</dbReference>
<keyword evidence="1" id="KW-0723">Serine/threonine-protein kinase</keyword>
<reference evidence="5" key="1">
    <citation type="journal article" date="2019" name="Int. J. Syst. Evol. Microbiol.">
        <title>The Global Catalogue of Microorganisms (GCM) 10K type strain sequencing project: providing services to taxonomists for standard genome sequencing and annotation.</title>
        <authorList>
            <consortium name="The Broad Institute Genomics Platform"/>
            <consortium name="The Broad Institute Genome Sequencing Center for Infectious Disease"/>
            <person name="Wu L."/>
            <person name="Ma J."/>
        </authorList>
    </citation>
    <scope>NUCLEOTIDE SEQUENCE [LARGE SCALE GENOMIC DNA]</scope>
    <source>
        <strain evidence="5">CGMCC 4.7246</strain>
    </source>
</reference>
<name>A0ABW1P791_9PSEU</name>
<dbReference type="InterPro" id="IPR050267">
    <property type="entry name" value="Anti-sigma-factor_SerPK"/>
</dbReference>
<dbReference type="Proteomes" id="UP001596220">
    <property type="component" value="Unassembled WGS sequence"/>
</dbReference>
<evidence type="ECO:0000313" key="4">
    <source>
        <dbReference type="EMBL" id="MFC6091245.1"/>
    </source>
</evidence>
<evidence type="ECO:0000259" key="3">
    <source>
        <dbReference type="Pfam" id="PF14417"/>
    </source>
</evidence>
<dbReference type="CDD" id="cd16936">
    <property type="entry name" value="HATPase_RsbW-like"/>
    <property type="match status" value="1"/>
</dbReference>
<dbReference type="SUPFAM" id="SSF55874">
    <property type="entry name" value="ATPase domain of HSP90 chaperone/DNA topoisomerase II/histidine kinase"/>
    <property type="match status" value="1"/>
</dbReference>